<accession>A0ABY7K8K6</accession>
<evidence type="ECO:0000313" key="1">
    <source>
        <dbReference type="EMBL" id="WAZ19970.1"/>
    </source>
</evidence>
<reference evidence="1" key="1">
    <citation type="submission" date="2022-12" db="EMBL/GenBank/DDBJ databases">
        <authorList>
            <person name="Ruckert C."/>
            <person name="Busche T."/>
            <person name="Kalinowski J."/>
            <person name="Wittmann C."/>
        </authorList>
    </citation>
    <scope>NUCLEOTIDE SEQUENCE</scope>
    <source>
        <strain evidence="1">DSM 40467</strain>
    </source>
</reference>
<keyword evidence="2" id="KW-1185">Reference proteome</keyword>
<gene>
    <name evidence="1" type="ORF">STRCI_001059</name>
</gene>
<organism evidence="1 2">
    <name type="scientific">Streptomyces cinnabarinus</name>
    <dbReference type="NCBI Taxonomy" id="67287"/>
    <lineage>
        <taxon>Bacteria</taxon>
        <taxon>Bacillati</taxon>
        <taxon>Actinomycetota</taxon>
        <taxon>Actinomycetes</taxon>
        <taxon>Kitasatosporales</taxon>
        <taxon>Streptomycetaceae</taxon>
        <taxon>Streptomyces</taxon>
    </lineage>
</organism>
<proteinExistence type="predicted"/>
<evidence type="ECO:0000313" key="2">
    <source>
        <dbReference type="Proteomes" id="UP001164439"/>
    </source>
</evidence>
<dbReference type="RefSeq" id="WP_269657661.1">
    <property type="nucleotide sequence ID" value="NZ_CP114413.1"/>
</dbReference>
<sequence>MHLIHVRLHTPRDIRVPEDLAAQFIAQATSAEGVEHVSVHPGVGQVLTVGLYVVAESLLMAEQAALAVSRRTVERVPALHRSRITSCSAAIVGAYFDRLLERPGGDGRTMRLPDEDTAES</sequence>
<dbReference type="Proteomes" id="UP001164439">
    <property type="component" value="Chromosome"/>
</dbReference>
<dbReference type="EMBL" id="CP114413">
    <property type="protein sequence ID" value="WAZ19970.1"/>
    <property type="molecule type" value="Genomic_DNA"/>
</dbReference>
<name>A0ABY7K8K6_9ACTN</name>
<protein>
    <submittedName>
        <fullName evidence="1">Uncharacterized protein</fullName>
    </submittedName>
</protein>